<evidence type="ECO:0000313" key="1">
    <source>
        <dbReference type="EMBL" id="OJJ94758.1"/>
    </source>
</evidence>
<dbReference type="Proteomes" id="UP000184546">
    <property type="component" value="Unassembled WGS sequence"/>
</dbReference>
<gene>
    <name evidence="1" type="ORF">ASPACDRAFT_48586</name>
</gene>
<dbReference type="GeneID" id="30975978"/>
<dbReference type="AlphaFoldDB" id="A0A1L9WF04"/>
<dbReference type="VEuPathDB" id="FungiDB:ASPACDRAFT_48586"/>
<organism evidence="1 2">
    <name type="scientific">Aspergillus aculeatus (strain ATCC 16872 / CBS 172.66 / WB 5094)</name>
    <dbReference type="NCBI Taxonomy" id="690307"/>
    <lineage>
        <taxon>Eukaryota</taxon>
        <taxon>Fungi</taxon>
        <taxon>Dikarya</taxon>
        <taxon>Ascomycota</taxon>
        <taxon>Pezizomycotina</taxon>
        <taxon>Eurotiomycetes</taxon>
        <taxon>Eurotiomycetidae</taxon>
        <taxon>Eurotiales</taxon>
        <taxon>Aspergillaceae</taxon>
        <taxon>Aspergillus</taxon>
        <taxon>Aspergillus subgen. Circumdati</taxon>
    </lineage>
</organism>
<dbReference type="OrthoDB" id="2942798at2759"/>
<keyword evidence="2" id="KW-1185">Reference proteome</keyword>
<dbReference type="EMBL" id="KV878994">
    <property type="protein sequence ID" value="OJJ94758.1"/>
    <property type="molecule type" value="Genomic_DNA"/>
</dbReference>
<accession>A0A1L9WF04</accession>
<protein>
    <submittedName>
        <fullName evidence="1">Uncharacterized protein</fullName>
    </submittedName>
</protein>
<proteinExistence type="predicted"/>
<sequence>MSDSAPPSQNLWMIKLADGYEITATEAELLDQQRTVYRLKFAPDLYRHTIPITATSVIVKQLKDGWEDEFQDEEKAYRRLKNL</sequence>
<name>A0A1L9WF04_ASPA1</name>
<dbReference type="RefSeq" id="XP_020051098.1">
    <property type="nucleotide sequence ID" value="XM_020202164.1"/>
</dbReference>
<evidence type="ECO:0000313" key="2">
    <source>
        <dbReference type="Proteomes" id="UP000184546"/>
    </source>
</evidence>
<reference evidence="2" key="1">
    <citation type="journal article" date="2017" name="Genome Biol.">
        <title>Comparative genomics reveals high biological diversity and specific adaptations in the industrially and medically important fungal genus Aspergillus.</title>
        <authorList>
            <person name="de Vries R.P."/>
            <person name="Riley R."/>
            <person name="Wiebenga A."/>
            <person name="Aguilar-Osorio G."/>
            <person name="Amillis S."/>
            <person name="Uchima C.A."/>
            <person name="Anderluh G."/>
            <person name="Asadollahi M."/>
            <person name="Askin M."/>
            <person name="Barry K."/>
            <person name="Battaglia E."/>
            <person name="Bayram O."/>
            <person name="Benocci T."/>
            <person name="Braus-Stromeyer S.A."/>
            <person name="Caldana C."/>
            <person name="Canovas D."/>
            <person name="Cerqueira G.C."/>
            <person name="Chen F."/>
            <person name="Chen W."/>
            <person name="Choi C."/>
            <person name="Clum A."/>
            <person name="Dos Santos R.A."/>
            <person name="Damasio A.R."/>
            <person name="Diallinas G."/>
            <person name="Emri T."/>
            <person name="Fekete E."/>
            <person name="Flipphi M."/>
            <person name="Freyberg S."/>
            <person name="Gallo A."/>
            <person name="Gournas C."/>
            <person name="Habgood R."/>
            <person name="Hainaut M."/>
            <person name="Harispe M.L."/>
            <person name="Henrissat B."/>
            <person name="Hilden K.S."/>
            <person name="Hope R."/>
            <person name="Hossain A."/>
            <person name="Karabika E."/>
            <person name="Karaffa L."/>
            <person name="Karanyi Z."/>
            <person name="Krasevec N."/>
            <person name="Kuo A."/>
            <person name="Kusch H."/>
            <person name="LaButti K."/>
            <person name="Lagendijk E.L."/>
            <person name="Lapidus A."/>
            <person name="Levasseur A."/>
            <person name="Lindquist E."/>
            <person name="Lipzen A."/>
            <person name="Logrieco A.F."/>
            <person name="MacCabe A."/>
            <person name="Maekelae M.R."/>
            <person name="Malavazi I."/>
            <person name="Melin P."/>
            <person name="Meyer V."/>
            <person name="Mielnichuk N."/>
            <person name="Miskei M."/>
            <person name="Molnar A.P."/>
            <person name="Mule G."/>
            <person name="Ngan C.Y."/>
            <person name="Orejas M."/>
            <person name="Orosz E."/>
            <person name="Ouedraogo J.P."/>
            <person name="Overkamp K.M."/>
            <person name="Park H.-S."/>
            <person name="Perrone G."/>
            <person name="Piumi F."/>
            <person name="Punt P.J."/>
            <person name="Ram A.F."/>
            <person name="Ramon A."/>
            <person name="Rauscher S."/>
            <person name="Record E."/>
            <person name="Riano-Pachon D.M."/>
            <person name="Robert V."/>
            <person name="Roehrig J."/>
            <person name="Ruller R."/>
            <person name="Salamov A."/>
            <person name="Salih N.S."/>
            <person name="Samson R.A."/>
            <person name="Sandor E."/>
            <person name="Sanguinetti M."/>
            <person name="Schuetze T."/>
            <person name="Sepcic K."/>
            <person name="Shelest E."/>
            <person name="Sherlock G."/>
            <person name="Sophianopoulou V."/>
            <person name="Squina F.M."/>
            <person name="Sun H."/>
            <person name="Susca A."/>
            <person name="Todd R.B."/>
            <person name="Tsang A."/>
            <person name="Unkles S.E."/>
            <person name="van de Wiele N."/>
            <person name="van Rossen-Uffink D."/>
            <person name="Oliveira J.V."/>
            <person name="Vesth T.C."/>
            <person name="Visser J."/>
            <person name="Yu J.-H."/>
            <person name="Zhou M."/>
            <person name="Andersen M.R."/>
            <person name="Archer D.B."/>
            <person name="Baker S.E."/>
            <person name="Benoit I."/>
            <person name="Brakhage A.A."/>
            <person name="Braus G.H."/>
            <person name="Fischer R."/>
            <person name="Frisvad J.C."/>
            <person name="Goldman G.H."/>
            <person name="Houbraken J."/>
            <person name="Oakley B."/>
            <person name="Pocsi I."/>
            <person name="Scazzocchio C."/>
            <person name="Seiboth B."/>
            <person name="vanKuyk P.A."/>
            <person name="Wortman J."/>
            <person name="Dyer P.S."/>
            <person name="Grigoriev I.V."/>
        </authorList>
    </citation>
    <scope>NUCLEOTIDE SEQUENCE [LARGE SCALE GENOMIC DNA]</scope>
    <source>
        <strain evidence="2">ATCC 16872 / CBS 172.66 / WB 5094</strain>
    </source>
</reference>